<gene>
    <name evidence="3" type="primary">LOC116546339</name>
</gene>
<proteinExistence type="predicted"/>
<keyword evidence="2" id="KW-1185">Reference proteome</keyword>
<dbReference type="AlphaFoldDB" id="A0A6J3HE98"/>
<dbReference type="Proteomes" id="UP000504640">
    <property type="component" value="Unplaced"/>
</dbReference>
<reference evidence="3" key="1">
    <citation type="submission" date="2025-08" db="UniProtKB">
        <authorList>
            <consortium name="RefSeq"/>
        </authorList>
    </citation>
    <scope>IDENTIFICATION</scope>
    <source>
        <tissue evidence="3">Blood</tissue>
    </source>
</reference>
<evidence type="ECO:0000313" key="3">
    <source>
        <dbReference type="RefSeq" id="XP_032128526.1"/>
    </source>
</evidence>
<name>A0A6J3HE98_SAPAP</name>
<dbReference type="RefSeq" id="XP_032128526.1">
    <property type="nucleotide sequence ID" value="XM_032272635.1"/>
</dbReference>
<accession>A0A6J3HE98</accession>
<evidence type="ECO:0000256" key="1">
    <source>
        <dbReference type="SAM" id="MobiDB-lite"/>
    </source>
</evidence>
<dbReference type="GeneID" id="116546339"/>
<sequence length="215" mass="23143">MSPDPCPYHIPRLPILGPKSDLLQDLQLCYAVLQERGRNPDPKGGFLDLVQETTQAPGPFLPHRHPCLPEPPPSEFLHQQEEEPQSGRANEAEGLAGLAQQLHPQELEDYQVLWLGRSLSGQSPGHLGPGAGRLADLRPPLLRVAGVLPSVYISGNVTLVSMLSRTGEGVWGSGGEVSGASQILPPCPSKPTHSRSCSLRVPAVFCMNKLITSFC</sequence>
<organism evidence="2 3">
    <name type="scientific">Sapajus apella</name>
    <name type="common">Brown-capped capuchin</name>
    <name type="synonym">Cebus apella</name>
    <dbReference type="NCBI Taxonomy" id="9515"/>
    <lineage>
        <taxon>Eukaryota</taxon>
        <taxon>Metazoa</taxon>
        <taxon>Chordata</taxon>
        <taxon>Craniata</taxon>
        <taxon>Vertebrata</taxon>
        <taxon>Euteleostomi</taxon>
        <taxon>Mammalia</taxon>
        <taxon>Eutheria</taxon>
        <taxon>Euarchontoglires</taxon>
        <taxon>Primates</taxon>
        <taxon>Haplorrhini</taxon>
        <taxon>Platyrrhini</taxon>
        <taxon>Cebidae</taxon>
        <taxon>Cebinae</taxon>
        <taxon>Sapajus</taxon>
    </lineage>
</organism>
<evidence type="ECO:0000313" key="2">
    <source>
        <dbReference type="Proteomes" id="UP000504640"/>
    </source>
</evidence>
<feature type="region of interest" description="Disordered" evidence="1">
    <location>
        <begin position="58"/>
        <end position="91"/>
    </location>
</feature>
<protein>
    <submittedName>
        <fullName evidence="3">Uncharacterized protein LOC116546339</fullName>
    </submittedName>
</protein>